<proteinExistence type="inferred from homology"/>
<dbReference type="PANTHER" id="PTHR30558">
    <property type="entry name" value="EXBD MEMBRANE COMPONENT OF PMF-DRIVEN MACROMOLECULE IMPORT SYSTEM"/>
    <property type="match status" value="1"/>
</dbReference>
<keyword evidence="7" id="KW-0813">Transport</keyword>
<gene>
    <name evidence="9" type="primary">tolR_5</name>
    <name evidence="9" type="ORF">SPSIL_045690</name>
</gene>
<evidence type="ECO:0000313" key="9">
    <source>
        <dbReference type="EMBL" id="XFO68346.1"/>
    </source>
</evidence>
<reference evidence="9" key="1">
    <citation type="submission" date="2024-05" db="EMBL/GenBank/DDBJ databases">
        <title>Isolation and characterization of Sporomusa carbonis sp. nov., a carboxydotrophic hydrogenogen in the genus of Sporomusa isolated from a charcoal burning pile.</title>
        <authorList>
            <person name="Boeer T."/>
            <person name="Rosenbaum F."/>
            <person name="Eysell L."/>
            <person name="Mueller V."/>
            <person name="Daniel R."/>
            <person name="Poehlein A."/>
        </authorList>
    </citation>
    <scope>NUCLEOTIDE SEQUENCE [LARGE SCALE GENOMIC DNA]</scope>
    <source>
        <strain evidence="9">DSM 10669</strain>
    </source>
</reference>
<evidence type="ECO:0000256" key="2">
    <source>
        <dbReference type="ARBA" id="ARBA00005811"/>
    </source>
</evidence>
<keyword evidence="3" id="KW-1003">Cell membrane</keyword>
<protein>
    <submittedName>
        <fullName evidence="9">Tol-Pal system protein TolR</fullName>
    </submittedName>
</protein>
<evidence type="ECO:0000256" key="1">
    <source>
        <dbReference type="ARBA" id="ARBA00004162"/>
    </source>
</evidence>
<comment type="similarity">
    <text evidence="2 7">Belongs to the ExbD/TolR family.</text>
</comment>
<evidence type="ECO:0000313" key="10">
    <source>
        <dbReference type="Proteomes" id="UP000216752"/>
    </source>
</evidence>
<keyword evidence="6 8" id="KW-0472">Membrane</keyword>
<organism evidence="9 10">
    <name type="scientific">Sporomusa silvacetica DSM 10669</name>
    <dbReference type="NCBI Taxonomy" id="1123289"/>
    <lineage>
        <taxon>Bacteria</taxon>
        <taxon>Bacillati</taxon>
        <taxon>Bacillota</taxon>
        <taxon>Negativicutes</taxon>
        <taxon>Selenomonadales</taxon>
        <taxon>Sporomusaceae</taxon>
        <taxon>Sporomusa</taxon>
    </lineage>
</organism>
<evidence type="ECO:0000256" key="8">
    <source>
        <dbReference type="SAM" id="Phobius"/>
    </source>
</evidence>
<keyword evidence="7" id="KW-0653">Protein transport</keyword>
<dbReference type="RefSeq" id="WP_094604121.1">
    <property type="nucleotide sequence ID" value="NZ_CP155573.1"/>
</dbReference>
<dbReference type="EMBL" id="CP155573">
    <property type="protein sequence ID" value="XFO68346.1"/>
    <property type="molecule type" value="Genomic_DNA"/>
</dbReference>
<sequence>MRLRDRRSFKKPEIMIIPMIDIMFFLLVFFMLSTLYMVDLKALPINMPTAKHAESQINATFLVTIKEDGTLWLEDKSINEQDLLLQAKAENTKNPRFAMVIRAEKGLAYGKVITFLDNLKAAGITRFGLAADAEAKN</sequence>
<dbReference type="Pfam" id="PF02472">
    <property type="entry name" value="ExbD"/>
    <property type="match status" value="1"/>
</dbReference>
<evidence type="ECO:0000256" key="7">
    <source>
        <dbReference type="RuleBase" id="RU003879"/>
    </source>
</evidence>
<dbReference type="PANTHER" id="PTHR30558:SF3">
    <property type="entry name" value="BIOPOLYMER TRANSPORT PROTEIN EXBD-RELATED"/>
    <property type="match status" value="1"/>
</dbReference>
<keyword evidence="5 8" id="KW-1133">Transmembrane helix</keyword>
<evidence type="ECO:0000256" key="5">
    <source>
        <dbReference type="ARBA" id="ARBA00022989"/>
    </source>
</evidence>
<feature type="transmembrane region" description="Helical" evidence="8">
    <location>
        <begin position="20"/>
        <end position="38"/>
    </location>
</feature>
<keyword evidence="10" id="KW-1185">Reference proteome</keyword>
<evidence type="ECO:0000256" key="6">
    <source>
        <dbReference type="ARBA" id="ARBA00023136"/>
    </source>
</evidence>
<dbReference type="Gene3D" id="3.30.420.270">
    <property type="match status" value="1"/>
</dbReference>
<comment type="subcellular location">
    <subcellularLocation>
        <location evidence="1">Cell membrane</location>
        <topology evidence="1">Single-pass membrane protein</topology>
    </subcellularLocation>
    <subcellularLocation>
        <location evidence="7">Cell membrane</location>
        <topology evidence="7">Single-pass type II membrane protein</topology>
    </subcellularLocation>
</comment>
<name>A0ABZ3IRP9_9FIRM</name>
<dbReference type="InterPro" id="IPR003400">
    <property type="entry name" value="ExbD"/>
</dbReference>
<keyword evidence="4 7" id="KW-0812">Transmembrane</keyword>
<evidence type="ECO:0000256" key="4">
    <source>
        <dbReference type="ARBA" id="ARBA00022692"/>
    </source>
</evidence>
<evidence type="ECO:0000256" key="3">
    <source>
        <dbReference type="ARBA" id="ARBA00022475"/>
    </source>
</evidence>
<dbReference type="Proteomes" id="UP000216752">
    <property type="component" value="Chromosome"/>
</dbReference>
<accession>A0ABZ3IRP9</accession>